<feature type="transmembrane region" description="Helical" evidence="1">
    <location>
        <begin position="67"/>
        <end position="87"/>
    </location>
</feature>
<accession>A0A839GZE8</accession>
<keyword evidence="3" id="KW-1185">Reference proteome</keyword>
<keyword evidence="1" id="KW-0812">Transmembrane</keyword>
<gene>
    <name evidence="2" type="ORF">FHS90_003786</name>
</gene>
<reference evidence="2 3" key="1">
    <citation type="submission" date="2020-08" db="EMBL/GenBank/DDBJ databases">
        <title>Genomic Encyclopedia of Type Strains, Phase IV (KMG-IV): sequencing the most valuable type-strain genomes for metagenomic binning, comparative biology and taxonomic classification.</title>
        <authorList>
            <person name="Goeker M."/>
        </authorList>
    </citation>
    <scope>NUCLEOTIDE SEQUENCE [LARGE SCALE GENOMIC DNA]</scope>
    <source>
        <strain evidence="2 3">DSM 29854</strain>
    </source>
</reference>
<protein>
    <submittedName>
        <fullName evidence="2">Putative membrane protein</fullName>
    </submittedName>
</protein>
<evidence type="ECO:0000313" key="2">
    <source>
        <dbReference type="EMBL" id="MBA9079051.1"/>
    </source>
</evidence>
<comment type="caution">
    <text evidence="2">The sequence shown here is derived from an EMBL/GenBank/DDBJ whole genome shotgun (WGS) entry which is preliminary data.</text>
</comment>
<name>A0A839GZE8_9BACT</name>
<feature type="transmembrane region" description="Helical" evidence="1">
    <location>
        <begin position="138"/>
        <end position="157"/>
    </location>
</feature>
<keyword evidence="1" id="KW-1133">Transmembrane helix</keyword>
<proteinExistence type="predicted"/>
<dbReference type="Proteomes" id="UP000563094">
    <property type="component" value="Unassembled WGS sequence"/>
</dbReference>
<organism evidence="2 3">
    <name type="scientific">Rufibacter quisquiliarum</name>
    <dbReference type="NCBI Taxonomy" id="1549639"/>
    <lineage>
        <taxon>Bacteria</taxon>
        <taxon>Pseudomonadati</taxon>
        <taxon>Bacteroidota</taxon>
        <taxon>Cytophagia</taxon>
        <taxon>Cytophagales</taxon>
        <taxon>Hymenobacteraceae</taxon>
        <taxon>Rufibacter</taxon>
    </lineage>
</organism>
<feature type="transmembrane region" description="Helical" evidence="1">
    <location>
        <begin position="99"/>
        <end position="118"/>
    </location>
</feature>
<dbReference type="EMBL" id="JACJIQ010000018">
    <property type="protein sequence ID" value="MBA9079051.1"/>
    <property type="molecule type" value="Genomic_DNA"/>
</dbReference>
<dbReference type="InterPro" id="IPR018719">
    <property type="entry name" value="DUF2243_membrane"/>
</dbReference>
<evidence type="ECO:0000313" key="3">
    <source>
        <dbReference type="Proteomes" id="UP000563094"/>
    </source>
</evidence>
<feature type="transmembrane region" description="Helical" evidence="1">
    <location>
        <begin position="20"/>
        <end position="41"/>
    </location>
</feature>
<dbReference type="RefSeq" id="WP_182514067.1">
    <property type="nucleotide sequence ID" value="NZ_JACJIQ010000018.1"/>
</dbReference>
<dbReference type="Pfam" id="PF10002">
    <property type="entry name" value="DUF2243"/>
    <property type="match status" value="1"/>
</dbReference>
<dbReference type="AlphaFoldDB" id="A0A839GZE8"/>
<evidence type="ECO:0000256" key="1">
    <source>
        <dbReference type="SAM" id="Phobius"/>
    </source>
</evidence>
<keyword evidence="1" id="KW-0472">Membrane</keyword>
<sequence length="162" mass="17869">MKSIEHQNRNGSKSGPVTAAATLIGVGMGGFVDGILLHQILQWHNMLSAKLPPDTLLNAKTNMFWDGMFHAFVWIVAMSGIMMLWNAMKDPATNMSNKLFSGGLVLGWGLFNIVEGILDHHLLVLHNVREVSENPSSWNFGFLGLSVVMLVIGWQLIKSGRK</sequence>